<protein>
    <submittedName>
        <fullName evidence="3">Uncharacterized protein</fullName>
    </submittedName>
</protein>
<evidence type="ECO:0000256" key="2">
    <source>
        <dbReference type="SAM" id="SignalP"/>
    </source>
</evidence>
<comment type="caution">
    <text evidence="3">The sequence shown here is derived from an EMBL/GenBank/DDBJ whole genome shotgun (WGS) entry which is preliminary data.</text>
</comment>
<keyword evidence="2" id="KW-0732">Signal</keyword>
<proteinExistence type="predicted"/>
<feature type="compositionally biased region" description="Pro residues" evidence="1">
    <location>
        <begin position="218"/>
        <end position="227"/>
    </location>
</feature>
<accession>A0A2M8G2R7</accession>
<evidence type="ECO:0000313" key="4">
    <source>
        <dbReference type="Proteomes" id="UP000230051"/>
    </source>
</evidence>
<feature type="signal peptide" evidence="2">
    <location>
        <begin position="1"/>
        <end position="19"/>
    </location>
</feature>
<feature type="region of interest" description="Disordered" evidence="1">
    <location>
        <begin position="201"/>
        <end position="282"/>
    </location>
</feature>
<feature type="chain" id="PRO_5014624163" evidence="2">
    <location>
        <begin position="20"/>
        <end position="282"/>
    </location>
</feature>
<sequence>MNRALAVVLLTLLCAALWAQGEPVQVPMAAQMDQGTRVPVQKVLRIRPLVPAEDAAVGTYLQQHKAGLSSQNYTALDNALRLLIGVDQTHIPLTRTPAQYMADYQTFTQLLGRTDWYVSLPSQPVPQITERTVTVERQVPVMVPITQVVTIPQPVIIPSRQFIQPAGVASIWTPAMPVSTGQVTVGDWQDRVWLTVAHQPSPVCRTSVPPGDGTCPPGVAPTPPAPPAAGGTVAPPPGNGGGNPGPSIPPGQPDHGVITPPNSGAPPPSSWWIADPVTENLY</sequence>
<dbReference type="AlphaFoldDB" id="A0A2M8G2R7"/>
<dbReference type="Proteomes" id="UP000230051">
    <property type="component" value="Unassembled WGS sequence"/>
</dbReference>
<reference evidence="4" key="1">
    <citation type="submission" date="2017-09" db="EMBL/GenBank/DDBJ databases">
        <title>Depth-based differentiation of microbial function through sediment-hosted aquifers and enrichment of novel symbionts in the deep terrestrial subsurface.</title>
        <authorList>
            <person name="Probst A.J."/>
            <person name="Ladd B."/>
            <person name="Jarett J.K."/>
            <person name="Geller-Mcgrath D.E."/>
            <person name="Sieber C.M.K."/>
            <person name="Emerson J.B."/>
            <person name="Anantharaman K."/>
            <person name="Thomas B.C."/>
            <person name="Malmstrom R."/>
            <person name="Stieglmeier M."/>
            <person name="Klingl A."/>
            <person name="Woyke T."/>
            <person name="Ryan C.M."/>
            <person name="Banfield J.F."/>
        </authorList>
    </citation>
    <scope>NUCLEOTIDE SEQUENCE [LARGE SCALE GENOMIC DNA]</scope>
</reference>
<dbReference type="EMBL" id="PFQW01000004">
    <property type="protein sequence ID" value="PJC65929.1"/>
    <property type="molecule type" value="Genomic_DNA"/>
</dbReference>
<organism evidence="3 4">
    <name type="scientific">Candidatus Berkelbacteria bacterium CG_4_9_14_0_2_um_filter_42_30</name>
    <dbReference type="NCBI Taxonomy" id="1974506"/>
    <lineage>
        <taxon>Bacteria</taxon>
        <taxon>Candidatus Berkelbacteria</taxon>
    </lineage>
</organism>
<evidence type="ECO:0000256" key="1">
    <source>
        <dbReference type="SAM" id="MobiDB-lite"/>
    </source>
</evidence>
<name>A0A2M8G2R7_9BACT</name>
<evidence type="ECO:0000313" key="3">
    <source>
        <dbReference type="EMBL" id="PJC65929.1"/>
    </source>
</evidence>
<gene>
    <name evidence="3" type="ORF">CO019_00145</name>
</gene>